<dbReference type="InterPro" id="IPR037923">
    <property type="entry name" value="HTH-like"/>
</dbReference>
<protein>
    <submittedName>
        <fullName evidence="5">AraC-like DNA-binding protein</fullName>
    </submittedName>
</protein>
<evidence type="ECO:0000256" key="1">
    <source>
        <dbReference type="ARBA" id="ARBA00023015"/>
    </source>
</evidence>
<dbReference type="InterPro" id="IPR009057">
    <property type="entry name" value="Homeodomain-like_sf"/>
</dbReference>
<organism evidence="5 6">
    <name type="scientific">Hydrogenophaga palleronii</name>
    <dbReference type="NCBI Taxonomy" id="65655"/>
    <lineage>
        <taxon>Bacteria</taxon>
        <taxon>Pseudomonadati</taxon>
        <taxon>Pseudomonadota</taxon>
        <taxon>Betaproteobacteria</taxon>
        <taxon>Burkholderiales</taxon>
        <taxon>Comamonadaceae</taxon>
        <taxon>Hydrogenophaga</taxon>
    </lineage>
</organism>
<keyword evidence="3" id="KW-0804">Transcription</keyword>
<dbReference type="InterPro" id="IPR018060">
    <property type="entry name" value="HTH_AraC"/>
</dbReference>
<reference evidence="5 6" key="1">
    <citation type="submission" date="2023-07" db="EMBL/GenBank/DDBJ databases">
        <title>Sorghum-associated microbial communities from plants grown in Nebraska, USA.</title>
        <authorList>
            <person name="Schachtman D."/>
        </authorList>
    </citation>
    <scope>NUCLEOTIDE SEQUENCE [LARGE SCALE GENOMIC DNA]</scope>
    <source>
        <strain evidence="5 6">4249</strain>
    </source>
</reference>
<dbReference type="InterPro" id="IPR020449">
    <property type="entry name" value="Tscrpt_reg_AraC-type_HTH"/>
</dbReference>
<gene>
    <name evidence="5" type="ORF">J2W49_004654</name>
</gene>
<dbReference type="PROSITE" id="PS01124">
    <property type="entry name" value="HTH_ARAC_FAMILY_2"/>
    <property type="match status" value="1"/>
</dbReference>
<keyword evidence="6" id="KW-1185">Reference proteome</keyword>
<name>A0ABU1WTP2_9BURK</name>
<dbReference type="InterPro" id="IPR018062">
    <property type="entry name" value="HTH_AraC-typ_CS"/>
</dbReference>
<sequence length="260" mass="29206">MTSLPCVVAQYAYTRVTHTIRTVTLRDDLVGWVVTGKKRLSTPQGEIRFAPGQVFLLPRSTRWDVVNEAPPGGHYEARLISFAPKLVEAFHARFGQFAAVPPVQHSAGTLADDAFVATFEHTVSALREPETSEAMREHRAMEVLLLLAERGLVFAPVSELSWTDRVHRLVRQRLHAHWSVDDVARSFQMSASTLQRRLAEEDTTVSRCVREVRLESGMALLQGTSLQVSEISARCGYDSHSRFTAAFRKRFGYAPSFLRP</sequence>
<keyword evidence="1" id="KW-0805">Transcription regulation</keyword>
<dbReference type="RefSeq" id="WP_310321659.1">
    <property type="nucleotide sequence ID" value="NZ_JAVDWU010000013.1"/>
</dbReference>
<dbReference type="Proteomes" id="UP001265700">
    <property type="component" value="Unassembled WGS sequence"/>
</dbReference>
<dbReference type="InterPro" id="IPR054015">
    <property type="entry name" value="ExsA-like_N"/>
</dbReference>
<dbReference type="PANTHER" id="PTHR47894">
    <property type="entry name" value="HTH-TYPE TRANSCRIPTIONAL REGULATOR GADX"/>
    <property type="match status" value="1"/>
</dbReference>
<dbReference type="PANTHER" id="PTHR47894:SF4">
    <property type="entry name" value="HTH-TYPE TRANSCRIPTIONAL REGULATOR GADX"/>
    <property type="match status" value="1"/>
</dbReference>
<accession>A0ABU1WTP2</accession>
<evidence type="ECO:0000256" key="3">
    <source>
        <dbReference type="ARBA" id="ARBA00023163"/>
    </source>
</evidence>
<dbReference type="Pfam" id="PF12833">
    <property type="entry name" value="HTH_18"/>
    <property type="match status" value="1"/>
</dbReference>
<comment type="caution">
    <text evidence="5">The sequence shown here is derived from an EMBL/GenBank/DDBJ whole genome shotgun (WGS) entry which is preliminary data.</text>
</comment>
<dbReference type="SMART" id="SM00342">
    <property type="entry name" value="HTH_ARAC"/>
    <property type="match status" value="1"/>
</dbReference>
<evidence type="ECO:0000313" key="6">
    <source>
        <dbReference type="Proteomes" id="UP001265700"/>
    </source>
</evidence>
<dbReference type="SUPFAM" id="SSF51215">
    <property type="entry name" value="Regulatory protein AraC"/>
    <property type="match status" value="1"/>
</dbReference>
<dbReference type="EMBL" id="JAVDWU010000013">
    <property type="protein sequence ID" value="MDR7152676.1"/>
    <property type="molecule type" value="Genomic_DNA"/>
</dbReference>
<evidence type="ECO:0000313" key="5">
    <source>
        <dbReference type="EMBL" id="MDR7152676.1"/>
    </source>
</evidence>
<dbReference type="PROSITE" id="PS00041">
    <property type="entry name" value="HTH_ARAC_FAMILY_1"/>
    <property type="match status" value="1"/>
</dbReference>
<dbReference type="Pfam" id="PF22200">
    <property type="entry name" value="ExsA_N"/>
    <property type="match status" value="1"/>
</dbReference>
<evidence type="ECO:0000259" key="4">
    <source>
        <dbReference type="PROSITE" id="PS01124"/>
    </source>
</evidence>
<feature type="domain" description="HTH araC/xylS-type" evidence="4">
    <location>
        <begin position="164"/>
        <end position="260"/>
    </location>
</feature>
<dbReference type="Gene3D" id="1.10.10.60">
    <property type="entry name" value="Homeodomain-like"/>
    <property type="match status" value="1"/>
</dbReference>
<evidence type="ECO:0000256" key="2">
    <source>
        <dbReference type="ARBA" id="ARBA00023125"/>
    </source>
</evidence>
<dbReference type="SUPFAM" id="SSF46689">
    <property type="entry name" value="Homeodomain-like"/>
    <property type="match status" value="1"/>
</dbReference>
<dbReference type="PRINTS" id="PR00032">
    <property type="entry name" value="HTHARAC"/>
</dbReference>
<keyword evidence="2" id="KW-0238">DNA-binding</keyword>
<proteinExistence type="predicted"/>